<dbReference type="InterPro" id="IPR001648">
    <property type="entry name" value="Ribosomal_bS18"/>
</dbReference>
<evidence type="ECO:0000256" key="5">
    <source>
        <dbReference type="RuleBase" id="RU003910"/>
    </source>
</evidence>
<dbReference type="PROSITE" id="PS00057">
    <property type="entry name" value="RIBOSOMAL_S18"/>
    <property type="match status" value="1"/>
</dbReference>
<comment type="similarity">
    <text evidence="1 4 5">Belongs to the bacterial ribosomal protein bS18 family.</text>
</comment>
<dbReference type="InterPro" id="IPR036870">
    <property type="entry name" value="Ribosomal_bS18_sf"/>
</dbReference>
<dbReference type="GO" id="GO:0006412">
    <property type="term" value="P:translation"/>
    <property type="evidence" value="ECO:0007669"/>
    <property type="project" value="UniProtKB-UniRule"/>
</dbReference>
<keyword evidence="4" id="KW-0694">RNA-binding</keyword>
<sequence>MNTYKKTNIKELNHNTIDYKDIDLLRKFINDQGKILSRRSTGLNAKQQKRITKSIKRARVLALLPFLKRD</sequence>
<dbReference type="PANTHER" id="PTHR13479">
    <property type="entry name" value="30S RIBOSOMAL PROTEIN S18"/>
    <property type="match status" value="1"/>
</dbReference>
<dbReference type="Pfam" id="PF01084">
    <property type="entry name" value="Ribosomal_S18"/>
    <property type="match status" value="1"/>
</dbReference>
<dbReference type="EMBL" id="MH898941">
    <property type="protein sequence ID" value="QFR99889.1"/>
    <property type="molecule type" value="Genomic_DNA"/>
</dbReference>
<accession>A0A7L4WP76</accession>
<evidence type="ECO:0000256" key="3">
    <source>
        <dbReference type="ARBA" id="ARBA00023274"/>
    </source>
</evidence>
<dbReference type="PANTHER" id="PTHR13479:SF40">
    <property type="entry name" value="SMALL RIBOSOMAL SUBUNIT PROTEIN BS18M"/>
    <property type="match status" value="1"/>
</dbReference>
<organism evidence="6">
    <name type="scientific">Osmundea sinicola</name>
    <dbReference type="NCBI Taxonomy" id="290685"/>
    <lineage>
        <taxon>Eukaryota</taxon>
        <taxon>Rhodophyta</taxon>
        <taxon>Florideophyceae</taxon>
        <taxon>Rhodymeniophycidae</taxon>
        <taxon>Ceramiales</taxon>
        <taxon>Rhodomelaceae</taxon>
        <taxon>Laurencieae</taxon>
        <taxon>Osmundea</taxon>
    </lineage>
</organism>
<evidence type="ECO:0000256" key="4">
    <source>
        <dbReference type="HAMAP-Rule" id="MF_00270"/>
    </source>
</evidence>
<dbReference type="HAMAP" id="MF_00270">
    <property type="entry name" value="Ribosomal_bS18"/>
    <property type="match status" value="1"/>
</dbReference>
<evidence type="ECO:0000313" key="6">
    <source>
        <dbReference type="EMBL" id="QFR99889.1"/>
    </source>
</evidence>
<dbReference type="GO" id="GO:0003735">
    <property type="term" value="F:structural constituent of ribosome"/>
    <property type="evidence" value="ECO:0007669"/>
    <property type="project" value="InterPro"/>
</dbReference>
<dbReference type="RefSeq" id="YP_009944595.1">
    <property type="nucleotide sequence ID" value="NC_051457.1"/>
</dbReference>
<dbReference type="InterPro" id="IPR018275">
    <property type="entry name" value="Ribosomal_bS18_CS"/>
</dbReference>
<keyword evidence="4" id="KW-0699">rRNA-binding</keyword>
<proteinExistence type="inferred from homology"/>
<dbReference type="NCBIfam" id="TIGR00165">
    <property type="entry name" value="S18"/>
    <property type="match status" value="1"/>
</dbReference>
<gene>
    <name evidence="4 6" type="primary">rps18</name>
</gene>
<dbReference type="GeneID" id="60234938"/>
<keyword evidence="2 4" id="KW-0689">Ribosomal protein</keyword>
<keyword evidence="3 4" id="KW-0687">Ribonucleoprotein</keyword>
<protein>
    <recommendedName>
        <fullName evidence="4">Small ribosomal subunit protein bS18c</fullName>
    </recommendedName>
</protein>
<comment type="subcellular location">
    <subcellularLocation>
        <location evidence="4">Plastid</location>
        <location evidence="4">Chloroplast</location>
    </subcellularLocation>
</comment>
<dbReference type="Gene3D" id="4.10.640.10">
    <property type="entry name" value="Ribosomal protein S18"/>
    <property type="match status" value="1"/>
</dbReference>
<evidence type="ECO:0000256" key="2">
    <source>
        <dbReference type="ARBA" id="ARBA00022980"/>
    </source>
</evidence>
<dbReference type="SUPFAM" id="SSF46911">
    <property type="entry name" value="Ribosomal protein S18"/>
    <property type="match status" value="1"/>
</dbReference>
<dbReference type="GO" id="GO:0009507">
    <property type="term" value="C:chloroplast"/>
    <property type="evidence" value="ECO:0007669"/>
    <property type="project" value="UniProtKB-SubCell"/>
</dbReference>
<dbReference type="PRINTS" id="PR00974">
    <property type="entry name" value="RIBOSOMALS18"/>
</dbReference>
<dbReference type="GO" id="GO:0070181">
    <property type="term" value="F:small ribosomal subunit rRNA binding"/>
    <property type="evidence" value="ECO:0007669"/>
    <property type="project" value="TreeGrafter"/>
</dbReference>
<name>A0A7L4WP76_9FLOR</name>
<dbReference type="AlphaFoldDB" id="A0A7L4WP76"/>
<evidence type="ECO:0000256" key="1">
    <source>
        <dbReference type="ARBA" id="ARBA00005589"/>
    </source>
</evidence>
<dbReference type="GO" id="GO:0005763">
    <property type="term" value="C:mitochondrial small ribosomal subunit"/>
    <property type="evidence" value="ECO:0007669"/>
    <property type="project" value="TreeGrafter"/>
</dbReference>
<keyword evidence="6" id="KW-0934">Plastid</keyword>
<comment type="subunit">
    <text evidence="4">Part of the 30S ribosomal subunit.</text>
</comment>
<geneLocation type="chloroplast" evidence="6"/>
<keyword evidence="6" id="KW-0150">Chloroplast</keyword>
<reference evidence="6" key="1">
    <citation type="submission" date="2018-09" db="EMBL/GenBank/DDBJ databases">
        <title>Genomics and Phylogenetic analysis of three type specimens of Osmundea (Rhodomelaceae, Rhodophyta).</title>
        <authorList>
            <person name="Hughey J.R."/>
            <person name="Miller K.A."/>
        </authorList>
    </citation>
    <scope>NUCLEOTIDE SEQUENCE</scope>
</reference>